<accession>A0A2U1B6N6</accession>
<dbReference type="InterPro" id="IPR002300">
    <property type="entry name" value="aa-tRNA-synth_Ia"/>
</dbReference>
<evidence type="ECO:0000256" key="3">
    <source>
        <dbReference type="ARBA" id="ARBA00022490"/>
    </source>
</evidence>
<dbReference type="EC" id="6.1.1.9" evidence="12"/>
<keyword evidence="5 12" id="KW-0547">Nucleotide-binding</keyword>
<dbReference type="NCBIfam" id="TIGR00422">
    <property type="entry name" value="valS"/>
    <property type="match status" value="1"/>
</dbReference>
<evidence type="ECO:0000256" key="10">
    <source>
        <dbReference type="ARBA" id="ARBA00047552"/>
    </source>
</evidence>
<dbReference type="PRINTS" id="PR00986">
    <property type="entry name" value="TRNASYNTHVAL"/>
</dbReference>
<dbReference type="SUPFAM" id="SSF47323">
    <property type="entry name" value="Anticodon-binding domain of a subclass of class I aminoacyl-tRNA synthetases"/>
    <property type="match status" value="1"/>
</dbReference>
<comment type="caution">
    <text evidence="17">The sequence shown here is derived from an EMBL/GenBank/DDBJ whole genome shotgun (WGS) entry which is preliminary data.</text>
</comment>
<keyword evidence="7 12" id="KW-0648">Protein biosynthesis</keyword>
<dbReference type="Pfam" id="PF08264">
    <property type="entry name" value="Anticodon_1"/>
    <property type="match status" value="1"/>
</dbReference>
<feature type="short sequence motif" description="'KMSKS' region" evidence="12">
    <location>
        <begin position="524"/>
        <end position="528"/>
    </location>
</feature>
<feature type="domain" description="Aminoacyl-tRNA synthetase class Ia" evidence="13">
    <location>
        <begin position="20"/>
        <end position="563"/>
    </location>
</feature>
<evidence type="ECO:0000259" key="14">
    <source>
        <dbReference type="Pfam" id="PF08264"/>
    </source>
</evidence>
<keyword evidence="18" id="KW-1185">Reference proteome</keyword>
<comment type="caution">
    <text evidence="12">Lacks conserved residue(s) required for the propagation of feature annotation.</text>
</comment>
<feature type="domain" description="Valyl-tRNA synthetase tRNA-binding arm" evidence="15">
    <location>
        <begin position="821"/>
        <end position="885"/>
    </location>
</feature>
<feature type="domain" description="Methionyl/Valyl/Leucyl/Isoleucyl-tRNA synthetase anticodon-binding" evidence="14">
    <location>
        <begin position="610"/>
        <end position="756"/>
    </location>
</feature>
<dbReference type="Gene3D" id="1.10.730.10">
    <property type="entry name" value="Isoleucyl-tRNA Synthetase, Domain 1"/>
    <property type="match status" value="1"/>
</dbReference>
<comment type="subcellular location">
    <subcellularLocation>
        <location evidence="1 12">Cytoplasm</location>
    </subcellularLocation>
</comment>
<dbReference type="GO" id="GO:0006438">
    <property type="term" value="P:valyl-tRNA aminoacylation"/>
    <property type="evidence" value="ECO:0007669"/>
    <property type="project" value="UniProtKB-UniRule"/>
</dbReference>
<dbReference type="FunFam" id="1.10.287.380:FF:000001">
    <property type="entry name" value="Valine--tRNA ligase"/>
    <property type="match status" value="1"/>
</dbReference>
<dbReference type="HAMAP" id="MF_02004">
    <property type="entry name" value="Val_tRNA_synth_type1"/>
    <property type="match status" value="1"/>
</dbReference>
<evidence type="ECO:0000256" key="2">
    <source>
        <dbReference type="ARBA" id="ARBA00011245"/>
    </source>
</evidence>
<dbReference type="OrthoDB" id="9810365at2"/>
<evidence type="ECO:0000256" key="12">
    <source>
        <dbReference type="HAMAP-Rule" id="MF_02004"/>
    </source>
</evidence>
<dbReference type="RefSeq" id="WP_116883286.1">
    <property type="nucleotide sequence ID" value="NZ_CABMMC010000006.1"/>
</dbReference>
<dbReference type="FunFam" id="3.90.740.10:FF:000005">
    <property type="entry name" value="Valine--tRNA ligase, mitochondrial"/>
    <property type="match status" value="1"/>
</dbReference>
<dbReference type="FunFam" id="3.40.50.620:FF:000032">
    <property type="entry name" value="Valine--tRNA ligase"/>
    <property type="match status" value="1"/>
</dbReference>
<evidence type="ECO:0000259" key="15">
    <source>
        <dbReference type="Pfam" id="PF10458"/>
    </source>
</evidence>
<evidence type="ECO:0000256" key="11">
    <source>
        <dbReference type="ARBA" id="ARBA00060830"/>
    </source>
</evidence>
<dbReference type="EMBL" id="QEKH01000007">
    <property type="protein sequence ID" value="PVY44281.1"/>
    <property type="molecule type" value="Genomic_DNA"/>
</dbReference>
<dbReference type="Pfam" id="PF00133">
    <property type="entry name" value="tRNA-synt_1"/>
    <property type="match status" value="1"/>
</dbReference>
<feature type="binding site" evidence="12">
    <location>
        <position position="527"/>
    </location>
    <ligand>
        <name>ATP</name>
        <dbReference type="ChEBI" id="CHEBI:30616"/>
    </ligand>
</feature>
<dbReference type="Gene3D" id="1.10.287.380">
    <property type="entry name" value="Valyl-tRNA synthetase, C-terminal domain"/>
    <property type="match status" value="1"/>
</dbReference>
<evidence type="ECO:0000256" key="9">
    <source>
        <dbReference type="ARBA" id="ARBA00023146"/>
    </source>
</evidence>
<evidence type="ECO:0000313" key="16">
    <source>
        <dbReference type="EMBL" id="NMD87718.1"/>
    </source>
</evidence>
<reference evidence="17 18" key="1">
    <citation type="submission" date="2018-04" db="EMBL/GenBank/DDBJ databases">
        <title>Genomic Encyclopedia of Type Strains, Phase IV (KMG-IV): sequencing the most valuable type-strain genomes for metagenomic binning, comparative biology and taxonomic classification.</title>
        <authorList>
            <person name="Goeker M."/>
        </authorList>
    </citation>
    <scope>NUCLEOTIDE SEQUENCE [LARGE SCALE GENOMIC DNA]</scope>
    <source>
        <strain evidence="17 18">DSM 14823</strain>
    </source>
</reference>
<dbReference type="Proteomes" id="UP000576225">
    <property type="component" value="Unassembled WGS sequence"/>
</dbReference>
<dbReference type="SUPFAM" id="SSF52374">
    <property type="entry name" value="Nucleotidylyl transferase"/>
    <property type="match status" value="1"/>
</dbReference>
<dbReference type="SUPFAM" id="SSF50677">
    <property type="entry name" value="ValRS/IleRS/LeuRS editing domain"/>
    <property type="match status" value="1"/>
</dbReference>
<dbReference type="InterPro" id="IPR001412">
    <property type="entry name" value="aa-tRNA-synth_I_CS"/>
</dbReference>
<dbReference type="InterPro" id="IPR010978">
    <property type="entry name" value="tRNA-bd_arm"/>
</dbReference>
<dbReference type="CDD" id="cd00817">
    <property type="entry name" value="ValRS_core"/>
    <property type="match status" value="1"/>
</dbReference>
<dbReference type="GO" id="GO:0005524">
    <property type="term" value="F:ATP binding"/>
    <property type="evidence" value="ECO:0007669"/>
    <property type="project" value="UniProtKB-UniRule"/>
</dbReference>
<dbReference type="GeneID" id="78294596"/>
<dbReference type="SUPFAM" id="SSF46589">
    <property type="entry name" value="tRNA-binding arm"/>
    <property type="match status" value="1"/>
</dbReference>
<evidence type="ECO:0000256" key="6">
    <source>
        <dbReference type="ARBA" id="ARBA00022840"/>
    </source>
</evidence>
<dbReference type="PROSITE" id="PS00178">
    <property type="entry name" value="AA_TRNA_LIGASE_I"/>
    <property type="match status" value="1"/>
</dbReference>
<dbReference type="InterPro" id="IPR009008">
    <property type="entry name" value="Val/Leu/Ile-tRNA-synth_edit"/>
</dbReference>
<comment type="domain">
    <text evidence="12">The C-terminal coiled-coil domain is crucial for aminoacylation activity.</text>
</comment>
<evidence type="ECO:0000256" key="8">
    <source>
        <dbReference type="ARBA" id="ARBA00023054"/>
    </source>
</evidence>
<sequence length="886" mass="101174">MSSHEPLPRAYEPAAVEAKWFPTWEKAGNFHGEPNPDKKPYSIVIPPPNVTGILTLGHVLNNTLQDILCRYHRMKGEEVCWFPGTDHAGIATEARVEKYLRKEENTGRDELGREEFIRRVWQWKGEFGGKIIRQLRTLGCSCDWERERFTMDEGLSEAVKKVFVELYNKGYIYRGQRMINWCPVAKSALSDEEVIYKDVAGHFWHFRYPLADGSGYLVVATTRPETMFGDTAVAVNPADERYKHLIGRMVKLPLTDREIPIIGDEHADPAKGTGCVKITPAHDPNDFEVGKRHNLEVINVMNPDASLNARCGAAFEGLDRFEARKLCVKMMEEQGLLEKVEEIRHAVGYSERGDVPIETLVSYQWFCNMKELAKPAIEAVKSGRIKFYPERWSKTYFHWMENIQDWCISRQIWWGHRIPAWYNDENGEVYVGLEAPTAPGKWRQEEDVLDTWFSSWLWPFSIMGWPKETPELKYFYPTCDLVTGPDIIFFWVARMIMAGCEFMKEIPFRNVYFTSIIRDEQGRKLSKSLGNSPDPLDVIATYGADALRFTIVYIAPVGMDIRYSNEKCEIGKTFANKLWNACRFRQMQGEVSKEFRELPADVAANLSGDERWMLARLDATIESINAALAEFRFHSAAHELYELVWTSFCDWFIEAEKVPMRAGGAEKERALTVLDYALFRILRLLHPFMPFITEELAHQMGFVAEGDSIMYEPYPESDSCAAADPAELERIDGKFELVKGGRFLKASYNLPDGRKVKFHIKAVDAAALEFLSREEASLKSLLNAEAIEFSLDEFDFAKHGAAPSQICKLGTVYLPLADLIDVAAERVKLEKQKKDLEGWIAGSKAKLSNERFVSKAPAQVVADAKLKLAEMEEKLARTLDLLNSLK</sequence>
<evidence type="ECO:0000313" key="18">
    <source>
        <dbReference type="Proteomes" id="UP000245959"/>
    </source>
</evidence>
<evidence type="ECO:0000256" key="5">
    <source>
        <dbReference type="ARBA" id="ARBA00022741"/>
    </source>
</evidence>
<dbReference type="Gene3D" id="3.90.740.10">
    <property type="entry name" value="Valyl/Leucyl/Isoleucyl-tRNA synthetase, editing domain"/>
    <property type="match status" value="1"/>
</dbReference>
<dbReference type="FunFam" id="3.40.50.620:FF:000098">
    <property type="entry name" value="Valine--tRNA ligase"/>
    <property type="match status" value="1"/>
</dbReference>
<dbReference type="InterPro" id="IPR037118">
    <property type="entry name" value="Val-tRNA_synth_C_sf"/>
</dbReference>
<gene>
    <name evidence="12" type="primary">valS</name>
    <name evidence="17" type="ORF">C8D82_10736</name>
    <name evidence="16" type="ORF">HF882_14100</name>
</gene>
<comment type="subunit">
    <text evidence="2 12">Monomer.</text>
</comment>
<dbReference type="GO" id="GO:0004832">
    <property type="term" value="F:valine-tRNA ligase activity"/>
    <property type="evidence" value="ECO:0007669"/>
    <property type="project" value="UniProtKB-UniRule"/>
</dbReference>
<dbReference type="InterPro" id="IPR013155">
    <property type="entry name" value="M/V/L/I-tRNA-synth_anticd-bd"/>
</dbReference>
<evidence type="ECO:0000259" key="13">
    <source>
        <dbReference type="Pfam" id="PF00133"/>
    </source>
</evidence>
<dbReference type="Gene3D" id="3.40.50.620">
    <property type="entry name" value="HUPs"/>
    <property type="match status" value="3"/>
</dbReference>
<evidence type="ECO:0000256" key="4">
    <source>
        <dbReference type="ARBA" id="ARBA00022598"/>
    </source>
</evidence>
<evidence type="ECO:0000256" key="1">
    <source>
        <dbReference type="ARBA" id="ARBA00004496"/>
    </source>
</evidence>
<evidence type="ECO:0000313" key="19">
    <source>
        <dbReference type="Proteomes" id="UP000576225"/>
    </source>
</evidence>
<dbReference type="EMBL" id="JABAEW010000029">
    <property type="protein sequence ID" value="NMD87718.1"/>
    <property type="molecule type" value="Genomic_DNA"/>
</dbReference>
<dbReference type="PANTHER" id="PTHR11946">
    <property type="entry name" value="VALYL-TRNA SYNTHETASES"/>
    <property type="match status" value="1"/>
</dbReference>
<dbReference type="AlphaFoldDB" id="A0A2U1B6N6"/>
<evidence type="ECO:0000313" key="17">
    <source>
        <dbReference type="EMBL" id="PVY44281.1"/>
    </source>
</evidence>
<keyword evidence="8 12" id="KW-0175">Coiled coil</keyword>
<dbReference type="Proteomes" id="UP000245959">
    <property type="component" value="Unassembled WGS sequence"/>
</dbReference>
<proteinExistence type="inferred from homology"/>
<reference evidence="16 19" key="2">
    <citation type="submission" date="2020-04" db="EMBL/GenBank/DDBJ databases">
        <authorList>
            <person name="Hitch T.C.A."/>
            <person name="Wylensek D."/>
            <person name="Clavel T."/>
        </authorList>
    </citation>
    <scope>NUCLEOTIDE SEQUENCE [LARGE SCALE GENOMIC DNA]</scope>
    <source>
        <strain evidence="16 19">COR2-253-APC-1A</strain>
    </source>
</reference>
<keyword evidence="4 12" id="KW-0436">Ligase</keyword>
<dbReference type="PANTHER" id="PTHR11946:SF93">
    <property type="entry name" value="VALINE--TRNA LIGASE, CHLOROPLASTIC_MITOCHONDRIAL 2"/>
    <property type="match status" value="1"/>
</dbReference>
<dbReference type="InterPro" id="IPR002303">
    <property type="entry name" value="Valyl-tRNA_ligase"/>
</dbReference>
<comment type="function">
    <text evidence="12">Catalyzes the attachment of valine to tRNA(Val). As ValRS can inadvertently accommodate and process structurally similar amino acids such as threonine, to avoid such errors, it has a 'posttransfer' editing activity that hydrolyzes mischarged Thr-tRNA(Val) in a tRNA-dependent manner.</text>
</comment>
<dbReference type="InterPro" id="IPR014729">
    <property type="entry name" value="Rossmann-like_a/b/a_fold"/>
</dbReference>
<dbReference type="Pfam" id="PF10458">
    <property type="entry name" value="Val_tRNA-synt_C"/>
    <property type="match status" value="1"/>
</dbReference>
<protein>
    <recommendedName>
        <fullName evidence="12">Valine--tRNA ligase</fullName>
        <ecNumber evidence="12">6.1.1.9</ecNumber>
    </recommendedName>
    <alternativeName>
        <fullName evidence="12">Valyl-tRNA synthetase</fullName>
        <shortName evidence="12">ValRS</shortName>
    </alternativeName>
</protein>
<dbReference type="InterPro" id="IPR009080">
    <property type="entry name" value="tRNAsynth_Ia_anticodon-bd"/>
</dbReference>
<name>A0A2U1B6N6_9BACT</name>
<evidence type="ECO:0000256" key="7">
    <source>
        <dbReference type="ARBA" id="ARBA00022917"/>
    </source>
</evidence>
<dbReference type="CDD" id="cd07962">
    <property type="entry name" value="Anticodon_Ia_Val"/>
    <property type="match status" value="1"/>
</dbReference>
<dbReference type="GO" id="GO:0002161">
    <property type="term" value="F:aminoacyl-tRNA deacylase activity"/>
    <property type="evidence" value="ECO:0007669"/>
    <property type="project" value="InterPro"/>
</dbReference>
<dbReference type="InterPro" id="IPR033705">
    <property type="entry name" value="Anticodon_Ia_Val"/>
</dbReference>
<dbReference type="NCBIfam" id="NF004349">
    <property type="entry name" value="PRK05729.1"/>
    <property type="match status" value="1"/>
</dbReference>
<comment type="domain">
    <text evidence="12">ValRS has two distinct active sites: one for aminoacylation and one for editing. The misactivated threonine is translocated from the active site to the editing site.</text>
</comment>
<comment type="similarity">
    <text evidence="11 12">Belongs to the class-I aminoacyl-tRNA synthetase family. ValS type 1 subfamily.</text>
</comment>
<keyword evidence="3 12" id="KW-0963">Cytoplasm</keyword>
<dbReference type="InterPro" id="IPR019499">
    <property type="entry name" value="Val-tRNA_synth_tRNA-bd"/>
</dbReference>
<keyword evidence="9 12" id="KW-0030">Aminoacyl-tRNA synthetase</keyword>
<organism evidence="17 18">
    <name type="scientific">Victivallis vadensis</name>
    <dbReference type="NCBI Taxonomy" id="172901"/>
    <lineage>
        <taxon>Bacteria</taxon>
        <taxon>Pseudomonadati</taxon>
        <taxon>Lentisphaerota</taxon>
        <taxon>Lentisphaeria</taxon>
        <taxon>Victivallales</taxon>
        <taxon>Victivallaceae</taxon>
        <taxon>Victivallis</taxon>
    </lineage>
</organism>
<comment type="catalytic activity">
    <reaction evidence="10 12">
        <text>tRNA(Val) + L-valine + ATP = L-valyl-tRNA(Val) + AMP + diphosphate</text>
        <dbReference type="Rhea" id="RHEA:10704"/>
        <dbReference type="Rhea" id="RHEA-COMP:9672"/>
        <dbReference type="Rhea" id="RHEA-COMP:9708"/>
        <dbReference type="ChEBI" id="CHEBI:30616"/>
        <dbReference type="ChEBI" id="CHEBI:33019"/>
        <dbReference type="ChEBI" id="CHEBI:57762"/>
        <dbReference type="ChEBI" id="CHEBI:78442"/>
        <dbReference type="ChEBI" id="CHEBI:78537"/>
        <dbReference type="ChEBI" id="CHEBI:456215"/>
        <dbReference type="EC" id="6.1.1.9"/>
    </reaction>
</comment>
<keyword evidence="6 12" id="KW-0067">ATP-binding</keyword>
<dbReference type="GO" id="GO:0005829">
    <property type="term" value="C:cytosol"/>
    <property type="evidence" value="ECO:0007669"/>
    <property type="project" value="TreeGrafter"/>
</dbReference>